<dbReference type="InterPro" id="IPR043128">
    <property type="entry name" value="Rev_trsase/Diguanyl_cyclase"/>
</dbReference>
<name>H0UQQ2_9BACT</name>
<accession>H0UQQ2</accession>
<proteinExistence type="predicted"/>
<dbReference type="Proteomes" id="UP000005730">
    <property type="component" value="Chromosome"/>
</dbReference>
<dbReference type="InterPro" id="IPR029787">
    <property type="entry name" value="Nucleotide_cyclase"/>
</dbReference>
<gene>
    <name evidence="2" type="ORF">TheveDRAFT_1698</name>
</gene>
<evidence type="ECO:0000313" key="3">
    <source>
        <dbReference type="Proteomes" id="UP000005730"/>
    </source>
</evidence>
<dbReference type="Pfam" id="PF00990">
    <property type="entry name" value="GGDEF"/>
    <property type="match status" value="1"/>
</dbReference>
<dbReference type="SUPFAM" id="SSF55073">
    <property type="entry name" value="Nucleotide cyclase"/>
    <property type="match status" value="1"/>
</dbReference>
<dbReference type="Gene3D" id="3.30.70.270">
    <property type="match status" value="1"/>
</dbReference>
<dbReference type="HOGENOM" id="CLU_049453_0_0_0"/>
<sequence length="450" mass="50649">MNDRVDLNGLSFLRLTSPASPETLPLGDVAGVLVEPFQGAEEAIRRIRGRLDGVLIPVFLTAPLDNLTQHLCDGVGRSEEDLVRFTQDARMRIDDVSPSMLAESLDYRLLAFLYTRPQRDLEPVLIPLTSQVYHWPLMEAIGNGLLEPRGWISNLSDRGFIREATPSGLVERVRYCPRCDGGHINCVDLCPFCSSMDFEQVPFIHCFVCGRVGPEEDFLKSGEMRCPFCGSRLRHIGADYDRPMESYRCRDCGKSFPEPQVSCHCLLCGLMTEPEALVPRNFYRYRITDKGILAVQTGEMEDRYAVLDTLNYMKPEPFMHILNWMVGLSKRPPVEPFCLMLIRFPNLEAFLDSMGRTAGSQAFRELIGRIREMVRATDVSTRTEAGEVLLLLPKTPRSGGSVLKGRLEALAGKVESRGVPLRMEIKMLSVPEDLQRDDDGDLFAARLRGD</sequence>
<protein>
    <submittedName>
        <fullName evidence="2">GGDEF domain-containing protein</fullName>
    </submittedName>
</protein>
<keyword evidence="3" id="KW-1185">Reference proteome</keyword>
<dbReference type="STRING" id="926567.TheveDRAFT_1698"/>
<evidence type="ECO:0000313" key="2">
    <source>
        <dbReference type="EMBL" id="EHM10816.1"/>
    </source>
</evidence>
<dbReference type="InterPro" id="IPR000160">
    <property type="entry name" value="GGDEF_dom"/>
</dbReference>
<dbReference type="InterPro" id="IPR040572">
    <property type="entry name" value="TackOD1"/>
</dbReference>
<dbReference type="Pfam" id="PF18551">
    <property type="entry name" value="TackOD1"/>
    <property type="match status" value="1"/>
</dbReference>
<dbReference type="eggNOG" id="COG3706">
    <property type="taxonomic scope" value="Bacteria"/>
</dbReference>
<dbReference type="EMBL" id="CM001377">
    <property type="protein sequence ID" value="EHM10816.1"/>
    <property type="molecule type" value="Genomic_DNA"/>
</dbReference>
<organism evidence="2 3">
    <name type="scientific">Thermanaerovibrio velox DSM 12556</name>
    <dbReference type="NCBI Taxonomy" id="926567"/>
    <lineage>
        <taxon>Bacteria</taxon>
        <taxon>Thermotogati</taxon>
        <taxon>Synergistota</taxon>
        <taxon>Synergistia</taxon>
        <taxon>Synergistales</taxon>
        <taxon>Synergistaceae</taxon>
        <taxon>Thermanaerovibrio</taxon>
    </lineage>
</organism>
<reference evidence="2 3" key="1">
    <citation type="submission" date="2011-10" db="EMBL/GenBank/DDBJ databases">
        <title>The Noncontiguous Finished genome of Thermanaerovibrio velox DSM 12556.</title>
        <authorList>
            <consortium name="US DOE Joint Genome Institute (JGI-PGF)"/>
            <person name="Lucas S."/>
            <person name="Copeland A."/>
            <person name="Lapidus A."/>
            <person name="Glavina del Rio T."/>
            <person name="Dalin E."/>
            <person name="Tice H."/>
            <person name="Bruce D."/>
            <person name="Goodwin L."/>
            <person name="Pitluck S."/>
            <person name="Peters L."/>
            <person name="Mikhailova N."/>
            <person name="Teshima H."/>
            <person name="Kyrpides N."/>
            <person name="Mavromatis K."/>
            <person name="Ivanova N."/>
            <person name="Markowitz V."/>
            <person name="Cheng J.-F."/>
            <person name="Hugenholtz P."/>
            <person name="Woyke T."/>
            <person name="Wu D."/>
            <person name="Spring S."/>
            <person name="Brambilla E.-M."/>
            <person name="Klenk H.-P."/>
            <person name="Eisen J.A."/>
        </authorList>
    </citation>
    <scope>NUCLEOTIDE SEQUENCE [LARGE SCALE GENOMIC DNA]</scope>
    <source>
        <strain evidence="2 3">DSM 12556</strain>
    </source>
</reference>
<feature type="domain" description="GGDEF" evidence="1">
    <location>
        <begin position="335"/>
        <end position="450"/>
    </location>
</feature>
<dbReference type="PROSITE" id="PS50887">
    <property type="entry name" value="GGDEF"/>
    <property type="match status" value="1"/>
</dbReference>
<dbReference type="RefSeq" id="WP_006584310.1">
    <property type="nucleotide sequence ID" value="NZ_CM001377.1"/>
</dbReference>
<dbReference type="AlphaFoldDB" id="H0UQQ2"/>
<evidence type="ECO:0000259" key="1">
    <source>
        <dbReference type="PROSITE" id="PS50887"/>
    </source>
</evidence>